<dbReference type="PANTHER" id="PTHR37953">
    <property type="entry name" value="UPF0127 PROTEIN MJ1496"/>
    <property type="match status" value="1"/>
</dbReference>
<dbReference type="KEGG" id="spap:H3Z74_04585"/>
<dbReference type="PANTHER" id="PTHR37953:SF1">
    <property type="entry name" value="UPF0127 PROTEIN MJ1496"/>
    <property type="match status" value="1"/>
</dbReference>
<proteinExistence type="predicted"/>
<dbReference type="Proteomes" id="UP000516148">
    <property type="component" value="Chromosome"/>
</dbReference>
<reference evidence="1 2" key="1">
    <citation type="submission" date="2020-09" db="EMBL/GenBank/DDBJ databases">
        <title>Sphingomonas sp., a new species isolated from pork steak.</title>
        <authorList>
            <person name="Heidler von Heilborn D."/>
        </authorList>
    </citation>
    <scope>NUCLEOTIDE SEQUENCE [LARGE SCALE GENOMIC DNA]</scope>
    <source>
        <strain evidence="2">S8-3T</strain>
    </source>
</reference>
<dbReference type="AlphaFoldDB" id="A0A7H0LLE8"/>
<organism evidence="1 2">
    <name type="scientific">Sphingomonas alpina</name>
    <dbReference type="NCBI Taxonomy" id="653931"/>
    <lineage>
        <taxon>Bacteria</taxon>
        <taxon>Pseudomonadati</taxon>
        <taxon>Pseudomonadota</taxon>
        <taxon>Alphaproteobacteria</taxon>
        <taxon>Sphingomonadales</taxon>
        <taxon>Sphingomonadaceae</taxon>
        <taxon>Sphingomonas</taxon>
    </lineage>
</organism>
<evidence type="ECO:0000313" key="1">
    <source>
        <dbReference type="EMBL" id="QNQ10501.1"/>
    </source>
</evidence>
<accession>A0A7H0LLE8</accession>
<protein>
    <submittedName>
        <fullName evidence="1">DUF192 domain-containing protein</fullName>
    </submittedName>
</protein>
<dbReference type="InterPro" id="IPR003795">
    <property type="entry name" value="DUF192"/>
</dbReference>
<evidence type="ECO:0000313" key="2">
    <source>
        <dbReference type="Proteomes" id="UP000516148"/>
    </source>
</evidence>
<dbReference type="InterPro" id="IPR038695">
    <property type="entry name" value="Saro_0823-like_sf"/>
</dbReference>
<dbReference type="Pfam" id="PF02643">
    <property type="entry name" value="DUF192"/>
    <property type="match status" value="1"/>
</dbReference>
<dbReference type="PROSITE" id="PS51257">
    <property type="entry name" value="PROKAR_LIPOPROTEIN"/>
    <property type="match status" value="1"/>
</dbReference>
<keyword evidence="2" id="KW-1185">Reference proteome</keyword>
<dbReference type="RefSeq" id="WP_187762795.1">
    <property type="nucleotide sequence ID" value="NZ_CP061038.1"/>
</dbReference>
<gene>
    <name evidence="1" type="ORF">H3Z74_04585</name>
</gene>
<sequence length="164" mass="16830">MAGTRSWIAAVAFGAIVLAGGCTRGDAVSTSGEAAAATVVTVKSSNGAHVFKVDLADTEAEQQKGLMYRTGIPKDGGMLFAPYPPNGGAPREASFWMKNTPSTLDIIFIRADGTIAHIAENTVPFSEAPVPSGEPVGAVLEINGGRALELGIVEGDAVSWTGKK</sequence>
<dbReference type="EMBL" id="CP061038">
    <property type="protein sequence ID" value="QNQ10501.1"/>
    <property type="molecule type" value="Genomic_DNA"/>
</dbReference>
<dbReference type="Gene3D" id="2.60.120.1140">
    <property type="entry name" value="Protein of unknown function DUF192"/>
    <property type="match status" value="1"/>
</dbReference>
<name>A0A7H0LLE8_9SPHN</name>